<proteinExistence type="predicted"/>
<evidence type="ECO:0000313" key="1">
    <source>
        <dbReference type="EMBL" id="JAH89713.1"/>
    </source>
</evidence>
<reference evidence="1" key="1">
    <citation type="submission" date="2014-11" db="EMBL/GenBank/DDBJ databases">
        <authorList>
            <person name="Amaro Gonzalez C."/>
        </authorList>
    </citation>
    <scope>NUCLEOTIDE SEQUENCE</scope>
</reference>
<protein>
    <submittedName>
        <fullName evidence="1">Uncharacterized protein</fullName>
    </submittedName>
</protein>
<organism evidence="1">
    <name type="scientific">Anguilla anguilla</name>
    <name type="common">European freshwater eel</name>
    <name type="synonym">Muraena anguilla</name>
    <dbReference type="NCBI Taxonomy" id="7936"/>
    <lineage>
        <taxon>Eukaryota</taxon>
        <taxon>Metazoa</taxon>
        <taxon>Chordata</taxon>
        <taxon>Craniata</taxon>
        <taxon>Vertebrata</taxon>
        <taxon>Euteleostomi</taxon>
        <taxon>Actinopterygii</taxon>
        <taxon>Neopterygii</taxon>
        <taxon>Teleostei</taxon>
        <taxon>Anguilliformes</taxon>
        <taxon>Anguillidae</taxon>
        <taxon>Anguilla</taxon>
    </lineage>
</organism>
<sequence>MNQCKKTFFLSSQKYQRGRFVFSTLGGSSALYSSLCFSCMRNFSGNVWVRKT</sequence>
<accession>A0A0E9WJP3</accession>
<dbReference type="EMBL" id="GBXM01018864">
    <property type="protein sequence ID" value="JAH89713.1"/>
    <property type="molecule type" value="Transcribed_RNA"/>
</dbReference>
<reference evidence="1" key="2">
    <citation type="journal article" date="2015" name="Fish Shellfish Immunol.">
        <title>Early steps in the European eel (Anguilla anguilla)-Vibrio vulnificus interaction in the gills: Role of the RtxA13 toxin.</title>
        <authorList>
            <person name="Callol A."/>
            <person name="Pajuelo D."/>
            <person name="Ebbesson L."/>
            <person name="Teles M."/>
            <person name="MacKenzie S."/>
            <person name="Amaro C."/>
        </authorList>
    </citation>
    <scope>NUCLEOTIDE SEQUENCE</scope>
</reference>
<name>A0A0E9WJP3_ANGAN</name>
<dbReference type="AlphaFoldDB" id="A0A0E9WJP3"/>